<keyword evidence="3" id="KW-1185">Reference proteome</keyword>
<protein>
    <submittedName>
        <fullName evidence="2">Uncharacterized protein</fullName>
    </submittedName>
</protein>
<evidence type="ECO:0000313" key="2">
    <source>
        <dbReference type="EMBL" id="KAJ7366236.1"/>
    </source>
</evidence>
<reference evidence="2" key="1">
    <citation type="submission" date="2023-03" db="EMBL/GenBank/DDBJ databases">
        <title>Massive genome expansion in bonnet fungi (Mycena s.s.) driven by repeated elements and novel gene families across ecological guilds.</title>
        <authorList>
            <consortium name="Lawrence Berkeley National Laboratory"/>
            <person name="Harder C.B."/>
            <person name="Miyauchi S."/>
            <person name="Viragh M."/>
            <person name="Kuo A."/>
            <person name="Thoen E."/>
            <person name="Andreopoulos B."/>
            <person name="Lu D."/>
            <person name="Skrede I."/>
            <person name="Drula E."/>
            <person name="Henrissat B."/>
            <person name="Morin E."/>
            <person name="Kohler A."/>
            <person name="Barry K."/>
            <person name="LaButti K."/>
            <person name="Morin E."/>
            <person name="Salamov A."/>
            <person name="Lipzen A."/>
            <person name="Mereny Z."/>
            <person name="Hegedus B."/>
            <person name="Baldrian P."/>
            <person name="Stursova M."/>
            <person name="Weitz H."/>
            <person name="Taylor A."/>
            <person name="Grigoriev I.V."/>
            <person name="Nagy L.G."/>
            <person name="Martin F."/>
            <person name="Kauserud H."/>
        </authorList>
    </citation>
    <scope>NUCLEOTIDE SEQUENCE</scope>
    <source>
        <strain evidence="2">CBHHK002</strain>
    </source>
</reference>
<comment type="caution">
    <text evidence="2">The sequence shown here is derived from an EMBL/GenBank/DDBJ whole genome shotgun (WGS) entry which is preliminary data.</text>
</comment>
<proteinExistence type="predicted"/>
<name>A0AAD7AQM9_9AGAR</name>
<evidence type="ECO:0000313" key="3">
    <source>
        <dbReference type="Proteomes" id="UP001218218"/>
    </source>
</evidence>
<dbReference type="Proteomes" id="UP001218218">
    <property type="component" value="Unassembled WGS sequence"/>
</dbReference>
<evidence type="ECO:0000256" key="1">
    <source>
        <dbReference type="SAM" id="MobiDB-lite"/>
    </source>
</evidence>
<dbReference type="AlphaFoldDB" id="A0AAD7AQM9"/>
<feature type="region of interest" description="Disordered" evidence="1">
    <location>
        <begin position="238"/>
        <end position="282"/>
    </location>
</feature>
<organism evidence="2 3">
    <name type="scientific">Mycena albidolilacea</name>
    <dbReference type="NCBI Taxonomy" id="1033008"/>
    <lineage>
        <taxon>Eukaryota</taxon>
        <taxon>Fungi</taxon>
        <taxon>Dikarya</taxon>
        <taxon>Basidiomycota</taxon>
        <taxon>Agaricomycotina</taxon>
        <taxon>Agaricomycetes</taxon>
        <taxon>Agaricomycetidae</taxon>
        <taxon>Agaricales</taxon>
        <taxon>Marasmiineae</taxon>
        <taxon>Mycenaceae</taxon>
        <taxon>Mycena</taxon>
    </lineage>
</organism>
<dbReference type="EMBL" id="JARIHO010000002">
    <property type="protein sequence ID" value="KAJ7366236.1"/>
    <property type="molecule type" value="Genomic_DNA"/>
</dbReference>
<feature type="region of interest" description="Disordered" evidence="1">
    <location>
        <begin position="129"/>
        <end position="148"/>
    </location>
</feature>
<gene>
    <name evidence="2" type="ORF">DFH08DRAFT_1002932</name>
</gene>
<feature type="compositionally biased region" description="Basic and acidic residues" evidence="1">
    <location>
        <begin position="250"/>
        <end position="275"/>
    </location>
</feature>
<sequence>MCAPAKGYVSASVVFAPRVPRRAMTVDLEPPLPGASSSRACCGQAETDPHALVLARTYDCIRGHLRRCNLQDRLGAYLAGCRCWWVDHERDGPCDAYLTNPCVPSTTAIAFHSRATTGQVNPRTVRGAADEPYQAPSAGPGPGPAYPRVGRGRCGRLWRMDGWRAGREGSQVSREDGDIHDVLVGCLLSAPHLCIVHRATRRACHAGLSGATVAGEDAPPPPPRVVPTMSERVHCARAGGGEGAWGRARRGLEVDERVQEREEAAQGGQGERRQESGPGSLV</sequence>
<accession>A0AAD7AQM9</accession>